<dbReference type="InterPro" id="IPR036390">
    <property type="entry name" value="WH_DNA-bd_sf"/>
</dbReference>
<evidence type="ECO:0000256" key="2">
    <source>
        <dbReference type="ARBA" id="ARBA00022679"/>
    </source>
</evidence>
<feature type="domain" description="O-methyltransferase dimerisation" evidence="6">
    <location>
        <begin position="90"/>
        <end position="168"/>
    </location>
</feature>
<dbReference type="SUPFAM" id="SSF46785">
    <property type="entry name" value="Winged helix' DNA-binding domain"/>
    <property type="match status" value="1"/>
</dbReference>
<feature type="domain" description="O-methyltransferase C-terminal" evidence="5">
    <location>
        <begin position="267"/>
        <end position="417"/>
    </location>
</feature>
<dbReference type="Gene3D" id="1.10.10.10">
    <property type="entry name" value="Winged helix-like DNA-binding domain superfamily/Winged helix DNA-binding domain"/>
    <property type="match status" value="1"/>
</dbReference>
<dbReference type="InterPro" id="IPR016461">
    <property type="entry name" value="COMT-like"/>
</dbReference>
<dbReference type="Pfam" id="PF08100">
    <property type="entry name" value="Dimerisation"/>
    <property type="match status" value="1"/>
</dbReference>
<reference evidence="7 8" key="1">
    <citation type="journal article" date="2012" name="Science">
        <title>The Paleozoic origin of enzymatic lignin decomposition reconstructed from 31 fungal genomes.</title>
        <authorList>
            <person name="Floudas D."/>
            <person name="Binder M."/>
            <person name="Riley R."/>
            <person name="Barry K."/>
            <person name="Blanchette R.A."/>
            <person name="Henrissat B."/>
            <person name="Martinez A.T."/>
            <person name="Otillar R."/>
            <person name="Spatafora J.W."/>
            <person name="Yadav J.S."/>
            <person name="Aerts A."/>
            <person name="Benoit I."/>
            <person name="Boyd A."/>
            <person name="Carlson A."/>
            <person name="Copeland A."/>
            <person name="Coutinho P.M."/>
            <person name="de Vries R.P."/>
            <person name="Ferreira P."/>
            <person name="Findley K."/>
            <person name="Foster B."/>
            <person name="Gaskell J."/>
            <person name="Glotzer D."/>
            <person name="Gorecki P."/>
            <person name="Heitman J."/>
            <person name="Hesse C."/>
            <person name="Hori C."/>
            <person name="Igarashi K."/>
            <person name="Jurgens J.A."/>
            <person name="Kallen N."/>
            <person name="Kersten P."/>
            <person name="Kohler A."/>
            <person name="Kuees U."/>
            <person name="Kumar T.K.A."/>
            <person name="Kuo A."/>
            <person name="LaButti K."/>
            <person name="Larrondo L.F."/>
            <person name="Lindquist E."/>
            <person name="Ling A."/>
            <person name="Lombard V."/>
            <person name="Lucas S."/>
            <person name="Lundell T."/>
            <person name="Martin R."/>
            <person name="McLaughlin D.J."/>
            <person name="Morgenstern I."/>
            <person name="Morin E."/>
            <person name="Murat C."/>
            <person name="Nagy L.G."/>
            <person name="Nolan M."/>
            <person name="Ohm R.A."/>
            <person name="Patyshakuliyeva A."/>
            <person name="Rokas A."/>
            <person name="Ruiz-Duenas F.J."/>
            <person name="Sabat G."/>
            <person name="Salamov A."/>
            <person name="Samejima M."/>
            <person name="Schmutz J."/>
            <person name="Slot J.C."/>
            <person name="St John F."/>
            <person name="Stenlid J."/>
            <person name="Sun H."/>
            <person name="Sun S."/>
            <person name="Syed K."/>
            <person name="Tsang A."/>
            <person name="Wiebenga A."/>
            <person name="Young D."/>
            <person name="Pisabarro A."/>
            <person name="Eastwood D.C."/>
            <person name="Martin F."/>
            <person name="Cullen D."/>
            <person name="Grigoriev I.V."/>
            <person name="Hibbett D.S."/>
        </authorList>
    </citation>
    <scope>NUCLEOTIDE SEQUENCE</scope>
    <source>
        <strain evidence="8">FP-58527</strain>
    </source>
</reference>
<dbReference type="Gene3D" id="3.40.50.150">
    <property type="entry name" value="Vaccinia Virus protein VP39"/>
    <property type="match status" value="1"/>
</dbReference>
<keyword evidence="3" id="KW-0949">S-adenosyl-L-methionine</keyword>
<evidence type="ECO:0000259" key="6">
    <source>
        <dbReference type="Pfam" id="PF08100"/>
    </source>
</evidence>
<dbReference type="Pfam" id="PF00891">
    <property type="entry name" value="Methyltransf_2"/>
    <property type="match status" value="1"/>
</dbReference>
<dbReference type="EMBL" id="KE504125">
    <property type="protein sequence ID" value="EPT05009.1"/>
    <property type="molecule type" value="Genomic_DNA"/>
</dbReference>
<gene>
    <name evidence="7" type="ORF">FOMPIDRAFT_1027684</name>
</gene>
<dbReference type="InterPro" id="IPR036388">
    <property type="entry name" value="WH-like_DNA-bd_sf"/>
</dbReference>
<dbReference type="InParanoid" id="S8EPP7"/>
<keyword evidence="1" id="KW-0489">Methyltransferase</keyword>
<dbReference type="OrthoDB" id="2410195at2759"/>
<dbReference type="InterPro" id="IPR029063">
    <property type="entry name" value="SAM-dependent_MTases_sf"/>
</dbReference>
<protein>
    <submittedName>
        <fullName evidence="7">Uncharacterized protein</fullName>
    </submittedName>
</protein>
<dbReference type="PANTHER" id="PTHR43712:SF2">
    <property type="entry name" value="O-METHYLTRANSFERASE CICE"/>
    <property type="match status" value="1"/>
</dbReference>
<dbReference type="HOGENOM" id="CLU_005533_0_1_1"/>
<dbReference type="GO" id="GO:0032259">
    <property type="term" value="P:methylation"/>
    <property type="evidence" value="ECO:0007669"/>
    <property type="project" value="UniProtKB-KW"/>
</dbReference>
<name>S8EPP7_FOMSC</name>
<dbReference type="PANTHER" id="PTHR43712">
    <property type="entry name" value="PUTATIVE (AFU_ORTHOLOGUE AFUA_4G14580)-RELATED"/>
    <property type="match status" value="1"/>
</dbReference>
<organism evidence="7 8">
    <name type="scientific">Fomitopsis schrenkii</name>
    <name type="common">Brown rot fungus</name>
    <dbReference type="NCBI Taxonomy" id="2126942"/>
    <lineage>
        <taxon>Eukaryota</taxon>
        <taxon>Fungi</taxon>
        <taxon>Dikarya</taxon>
        <taxon>Basidiomycota</taxon>
        <taxon>Agaricomycotina</taxon>
        <taxon>Agaricomycetes</taxon>
        <taxon>Polyporales</taxon>
        <taxon>Fomitopsis</taxon>
    </lineage>
</organism>
<keyword evidence="8" id="KW-1185">Reference proteome</keyword>
<feature type="compositionally biased region" description="Basic and acidic residues" evidence="4">
    <location>
        <begin position="1"/>
        <end position="11"/>
    </location>
</feature>
<evidence type="ECO:0000259" key="5">
    <source>
        <dbReference type="Pfam" id="PF00891"/>
    </source>
</evidence>
<dbReference type="InterPro" id="IPR012967">
    <property type="entry name" value="COMT_dimerisation"/>
</dbReference>
<sequence>MNGGHELRNITEHPPYPSTNWTLHTTTVGERAQKLRSLIRLLSESAEVVIKEWEKKEQVAVPHDLGRVFVGACGMGMDLVQDPTQRLSVLAASFFDSRALRIAAEARIADILDGVDPREGIFIDVIAARVGCSAPQLTPVLRCLCSIHIFDEVKVDHYANNAASRVMAHNEASRSWILVQNNEAFATADKLPDVLLDAKQNSAWQEAYGSSSNFWDWLDEKIPGHDGALTPRPERAVWATGMWGYGLEKFKAFSIPYDYPWATLGSSTIVDVGAGTRDVGLTLTRQFPDLRFVVQDRPLVVQQAEEVWAREVPEALTSGRLRLMAHDFFEEQPVKSAEVYVMRHILNEPKVVLLNMDIVMQSTTGSAFLKAAPSPLPPNYGIAHSQANHQDPYMYAMFNGAERTIEHFSALAARAGLKIAKVWECRGWTSITEMRRAD</sequence>
<feature type="region of interest" description="Disordered" evidence="4">
    <location>
        <begin position="1"/>
        <end position="22"/>
    </location>
</feature>
<dbReference type="GO" id="GO:0046983">
    <property type="term" value="F:protein dimerization activity"/>
    <property type="evidence" value="ECO:0007669"/>
    <property type="project" value="InterPro"/>
</dbReference>
<dbReference type="PROSITE" id="PS51683">
    <property type="entry name" value="SAM_OMT_II"/>
    <property type="match status" value="1"/>
</dbReference>
<evidence type="ECO:0000256" key="1">
    <source>
        <dbReference type="ARBA" id="ARBA00022603"/>
    </source>
</evidence>
<evidence type="ECO:0000313" key="7">
    <source>
        <dbReference type="EMBL" id="EPT05009.1"/>
    </source>
</evidence>
<dbReference type="GO" id="GO:0008171">
    <property type="term" value="F:O-methyltransferase activity"/>
    <property type="evidence" value="ECO:0007669"/>
    <property type="project" value="InterPro"/>
</dbReference>
<evidence type="ECO:0000256" key="4">
    <source>
        <dbReference type="SAM" id="MobiDB-lite"/>
    </source>
</evidence>
<keyword evidence="2" id="KW-0808">Transferase</keyword>
<evidence type="ECO:0000313" key="8">
    <source>
        <dbReference type="Proteomes" id="UP000015241"/>
    </source>
</evidence>
<dbReference type="SUPFAM" id="SSF53335">
    <property type="entry name" value="S-adenosyl-L-methionine-dependent methyltransferases"/>
    <property type="match status" value="1"/>
</dbReference>
<dbReference type="InterPro" id="IPR001077">
    <property type="entry name" value="COMT_C"/>
</dbReference>
<evidence type="ECO:0000256" key="3">
    <source>
        <dbReference type="ARBA" id="ARBA00022691"/>
    </source>
</evidence>
<dbReference type="eggNOG" id="ENOG502S7DY">
    <property type="taxonomic scope" value="Eukaryota"/>
</dbReference>
<dbReference type="AlphaFoldDB" id="S8EPP7"/>
<accession>S8EPP7</accession>
<proteinExistence type="predicted"/>
<dbReference type="Proteomes" id="UP000015241">
    <property type="component" value="Unassembled WGS sequence"/>
</dbReference>